<reference evidence="8 9" key="3">
    <citation type="journal article" date="2015" name="Genome Announc.">
        <title>Draft Genome Sequence of the Archiascomycetous Yeast Saitoella complicata.</title>
        <authorList>
            <person name="Yamauchi K."/>
            <person name="Kondo S."/>
            <person name="Hamamoto M."/>
            <person name="Takahashi Y."/>
            <person name="Ogura Y."/>
            <person name="Hayashi T."/>
            <person name="Nishida H."/>
        </authorList>
    </citation>
    <scope>NUCLEOTIDE SEQUENCE [LARGE SCALE GENOMIC DNA]</scope>
    <source>
        <strain evidence="8 9">NRRL Y-17804</strain>
    </source>
</reference>
<evidence type="ECO:0000256" key="4">
    <source>
        <dbReference type="ARBA" id="ARBA00022792"/>
    </source>
</evidence>
<evidence type="ECO:0000256" key="1">
    <source>
        <dbReference type="ARBA" id="ARBA00004448"/>
    </source>
</evidence>
<keyword evidence="7" id="KW-0472">Membrane</keyword>
<keyword evidence="9" id="KW-1185">Reference proteome</keyword>
<keyword evidence="6" id="KW-0496">Mitochondrion</keyword>
<evidence type="ECO:0000256" key="5">
    <source>
        <dbReference type="ARBA" id="ARBA00022989"/>
    </source>
</evidence>
<gene>
    <name evidence="8" type="ORF">G7K_2938-t1</name>
</gene>
<keyword evidence="3" id="KW-0812">Transmembrane</keyword>
<reference evidence="8 9" key="2">
    <citation type="journal article" date="2014" name="J. Gen. Appl. Microbiol.">
        <title>The early diverging ascomycetous budding yeast Saitoella complicata has three histone deacetylases belonging to the Clr6, Hos2, and Rpd3 lineages.</title>
        <authorList>
            <person name="Nishida H."/>
            <person name="Matsumoto T."/>
            <person name="Kondo S."/>
            <person name="Hamamoto M."/>
            <person name="Yoshikawa H."/>
        </authorList>
    </citation>
    <scope>NUCLEOTIDE SEQUENCE [LARGE SCALE GENOMIC DNA]</scope>
    <source>
        <strain evidence="8 9">NRRL Y-17804</strain>
    </source>
</reference>
<evidence type="ECO:0000256" key="7">
    <source>
        <dbReference type="ARBA" id="ARBA00023136"/>
    </source>
</evidence>
<keyword evidence="5" id="KW-1133">Transmembrane helix</keyword>
<dbReference type="PANTHER" id="PTHR45678:SF9">
    <property type="entry name" value="CALCIUM-BINDING MITOCHONDRIAL CARRIER PROTEIN ARALAR1"/>
    <property type="match status" value="1"/>
</dbReference>
<dbReference type="Proteomes" id="UP000033140">
    <property type="component" value="Unassembled WGS sequence"/>
</dbReference>
<dbReference type="EMBL" id="BACD03000017">
    <property type="protein sequence ID" value="GAO48769.1"/>
    <property type="molecule type" value="Genomic_DNA"/>
</dbReference>
<dbReference type="SUPFAM" id="SSF103506">
    <property type="entry name" value="Mitochondrial carrier"/>
    <property type="match status" value="1"/>
</dbReference>
<comment type="caution">
    <text evidence="8">The sequence shown here is derived from an EMBL/GenBank/DDBJ whole genome shotgun (WGS) entry which is preliminary data.</text>
</comment>
<evidence type="ECO:0008006" key="10">
    <source>
        <dbReference type="Google" id="ProtNLM"/>
    </source>
</evidence>
<dbReference type="AlphaFoldDB" id="A0A0E9NG04"/>
<accession>A0A0E9NG04</accession>
<dbReference type="PANTHER" id="PTHR45678">
    <property type="entry name" value="MITOCHONDRIAL 2-OXODICARBOXYLATE CARRIER 1-RELATED"/>
    <property type="match status" value="1"/>
</dbReference>
<evidence type="ECO:0000256" key="2">
    <source>
        <dbReference type="ARBA" id="ARBA00006375"/>
    </source>
</evidence>
<comment type="subcellular location">
    <subcellularLocation>
        <location evidence="1">Mitochondrion inner membrane</location>
        <topology evidence="1">Multi-pass membrane protein</topology>
    </subcellularLocation>
</comment>
<reference evidence="8 9" key="1">
    <citation type="journal article" date="2011" name="J. Gen. Appl. Microbiol.">
        <title>Draft genome sequencing of the enigmatic yeast Saitoella complicata.</title>
        <authorList>
            <person name="Nishida H."/>
            <person name="Hamamoto M."/>
            <person name="Sugiyama J."/>
        </authorList>
    </citation>
    <scope>NUCLEOTIDE SEQUENCE [LARGE SCALE GENOMIC DNA]</scope>
    <source>
        <strain evidence="8 9">NRRL Y-17804</strain>
    </source>
</reference>
<keyword evidence="4" id="KW-0999">Mitochondrion inner membrane</keyword>
<dbReference type="Gene3D" id="1.50.40.10">
    <property type="entry name" value="Mitochondrial carrier domain"/>
    <property type="match status" value="1"/>
</dbReference>
<evidence type="ECO:0000256" key="6">
    <source>
        <dbReference type="ARBA" id="ARBA00023128"/>
    </source>
</evidence>
<proteinExistence type="inferred from homology"/>
<evidence type="ECO:0000313" key="8">
    <source>
        <dbReference type="EMBL" id="GAO48769.1"/>
    </source>
</evidence>
<organism evidence="8 9">
    <name type="scientific">Saitoella complicata (strain BCRC 22490 / CBS 7301 / JCM 7358 / NBRC 10748 / NRRL Y-17804)</name>
    <dbReference type="NCBI Taxonomy" id="698492"/>
    <lineage>
        <taxon>Eukaryota</taxon>
        <taxon>Fungi</taxon>
        <taxon>Dikarya</taxon>
        <taxon>Ascomycota</taxon>
        <taxon>Taphrinomycotina</taxon>
        <taxon>Taphrinomycotina incertae sedis</taxon>
        <taxon>Saitoella</taxon>
    </lineage>
</organism>
<dbReference type="GO" id="GO:0005743">
    <property type="term" value="C:mitochondrial inner membrane"/>
    <property type="evidence" value="ECO:0007669"/>
    <property type="project" value="UniProtKB-SubCell"/>
</dbReference>
<dbReference type="GO" id="GO:0022857">
    <property type="term" value="F:transmembrane transporter activity"/>
    <property type="evidence" value="ECO:0007669"/>
    <property type="project" value="TreeGrafter"/>
</dbReference>
<name>A0A0E9NG04_SAICN</name>
<dbReference type="InterPro" id="IPR051028">
    <property type="entry name" value="Mito_Solute_Carrier"/>
</dbReference>
<protein>
    <recommendedName>
        <fullName evidence="10">Mitochondrial carrier</fullName>
    </recommendedName>
</protein>
<evidence type="ECO:0000256" key="3">
    <source>
        <dbReference type="ARBA" id="ARBA00022692"/>
    </source>
</evidence>
<comment type="similarity">
    <text evidence="2">Belongs to the mitochondrial carrier (TC 2.A.29) family.</text>
</comment>
<evidence type="ECO:0000313" key="9">
    <source>
        <dbReference type="Proteomes" id="UP000033140"/>
    </source>
</evidence>
<dbReference type="InterPro" id="IPR023395">
    <property type="entry name" value="MCP_dom_sf"/>
</dbReference>
<sequence length="360" mass="39903">MWQESTGSIIIILNNLIREYFEFLRRQSTPKTTPSCHPVLETNFAAIPPSHGQHTSPPKKTFNYPRSPRQSSLILSSFPRSFLYNQFMSVCSDHDPAHHSLQQIAIHVIAGILSSSVGAMTQFITATDKRPNSLKTLYKNVMRARLTITPTASPGLKFAIHDYVRADLAGRRGCRINELTGLEGALCGFVSGVGHIVGSMGLHTVMFKKGWNTPQFRRGTARELAFSSVYFPLFVGMRNANTSPDAKPTLWSTVWTGTMAGAITAVVVSPIDLAIARLGQQPLQSQYNRKAIGVPKMNTGIYRLIPHKGVVTWFTARALIGGQLFGATCLFYEGLTRVRRWTTPDVRYEQNGLYNNTIDG</sequence>